<dbReference type="SUPFAM" id="SSF54768">
    <property type="entry name" value="dsRNA-binding domain-like"/>
    <property type="match status" value="1"/>
</dbReference>
<organism evidence="2 3">
    <name type="scientific">Pyrenophora seminiperda CCB06</name>
    <dbReference type="NCBI Taxonomy" id="1302712"/>
    <lineage>
        <taxon>Eukaryota</taxon>
        <taxon>Fungi</taxon>
        <taxon>Dikarya</taxon>
        <taxon>Ascomycota</taxon>
        <taxon>Pezizomycotina</taxon>
        <taxon>Dothideomycetes</taxon>
        <taxon>Pleosporomycetidae</taxon>
        <taxon>Pleosporales</taxon>
        <taxon>Pleosporineae</taxon>
        <taxon>Pleosporaceae</taxon>
        <taxon>Pyrenophora</taxon>
    </lineage>
</organism>
<evidence type="ECO:0000313" key="3">
    <source>
        <dbReference type="Proteomes" id="UP000265663"/>
    </source>
</evidence>
<keyword evidence="3" id="KW-1185">Reference proteome</keyword>
<dbReference type="EMBL" id="KE747843">
    <property type="protein sequence ID" value="RMZ73759.1"/>
    <property type="molecule type" value="Genomic_DNA"/>
</dbReference>
<dbReference type="Proteomes" id="UP000265663">
    <property type="component" value="Unassembled WGS sequence"/>
</dbReference>
<evidence type="ECO:0000313" key="2">
    <source>
        <dbReference type="EMBL" id="RMZ73759.1"/>
    </source>
</evidence>
<accession>A0A3M7MHB7</accession>
<name>A0A3M7MHB7_9PLEO</name>
<feature type="compositionally biased region" description="Low complexity" evidence="1">
    <location>
        <begin position="291"/>
        <end position="304"/>
    </location>
</feature>
<gene>
    <name evidence="2" type="ORF">GMOD_00004549</name>
</gene>
<dbReference type="OrthoDB" id="5222339at2759"/>
<feature type="region of interest" description="Disordered" evidence="1">
    <location>
        <begin position="275"/>
        <end position="317"/>
    </location>
</feature>
<evidence type="ECO:0000256" key="1">
    <source>
        <dbReference type="SAM" id="MobiDB-lite"/>
    </source>
</evidence>
<reference evidence="2 3" key="1">
    <citation type="journal article" date="2014" name="PLoS ONE">
        <title>De novo Genome Assembly of the Fungal Plant Pathogen Pyrenophora semeniperda.</title>
        <authorList>
            <person name="Soliai M.M."/>
            <person name="Meyer S.E."/>
            <person name="Udall J.A."/>
            <person name="Elzinga D.E."/>
            <person name="Hermansen R.A."/>
            <person name="Bodily P.M."/>
            <person name="Hart A.A."/>
            <person name="Coleman C.E."/>
        </authorList>
    </citation>
    <scope>NUCLEOTIDE SEQUENCE [LARGE SCALE GENOMIC DNA]</scope>
    <source>
        <strain evidence="2 3">CCB06</strain>
        <tissue evidence="2">Mycelium</tissue>
    </source>
</reference>
<feature type="region of interest" description="Disordered" evidence="1">
    <location>
        <begin position="168"/>
        <end position="192"/>
    </location>
</feature>
<proteinExistence type="predicted"/>
<sequence>MNVQIETPTAPPTSNMFAATDNAGKIGGLVTAEDQVFTIDDFLNKHKDAYVVGQVSTTKNNTTTTTTNTMSKTPITPLTPIAVGARSSKYTILLHEKYQALGIPQPLFTFAGGSSEGWSAKVSFPGLQDAEELQGIGGEKKYNSKQEVKEAVSETAVAVLEELESKGRVKGERKKKKSGGSGGNGAVELVDGEEKEVGENWVGQLLEFQRSISAPQPTYTDYASGTRFACLLTLDNHPAGPFGSLDTLFSSKKAARQAAARAAIASFKTAGNWPDAATPLGGIKKKKKQQEQPQTPQRSSSSPISTPPTPTSGGAGAATATYASRVAHLATTLALATPEYHFSPNPQDPTFHTVSCHFRDGGPHAGPLGEVRNVYGKKRAKEECARLTFVYLEGERERRVALGKRLLEGVRGVKRLLVWRVCRWGGGGGWRGGGVGGCC</sequence>
<protein>
    <submittedName>
        <fullName evidence="2">Double-stranded rna-binding</fullName>
    </submittedName>
</protein>
<dbReference type="Gene3D" id="3.30.160.20">
    <property type="match status" value="1"/>
</dbReference>
<dbReference type="AlphaFoldDB" id="A0A3M7MHB7"/>